<reference evidence="1" key="1">
    <citation type="submission" date="2015-07" db="EMBL/GenBank/DDBJ databases">
        <title>MeaNS - Measles Nucleotide Surveillance Program.</title>
        <authorList>
            <person name="Tran T."/>
            <person name="Druce J."/>
        </authorList>
    </citation>
    <scope>NUCLEOTIDE SEQUENCE</scope>
    <source>
        <strain evidence="1">UCB-OBI-ISO-001</strain>
        <tissue evidence="1">Gonad</tissue>
    </source>
</reference>
<dbReference type="EMBL" id="KQ415822">
    <property type="protein sequence ID" value="KOG00298.1"/>
    <property type="molecule type" value="Genomic_DNA"/>
</dbReference>
<name>A0A0L8IFT0_OCTBM</name>
<accession>A0A0L8IFT0</accession>
<organism evidence="1">
    <name type="scientific">Octopus bimaculoides</name>
    <name type="common">California two-spotted octopus</name>
    <dbReference type="NCBI Taxonomy" id="37653"/>
    <lineage>
        <taxon>Eukaryota</taxon>
        <taxon>Metazoa</taxon>
        <taxon>Spiralia</taxon>
        <taxon>Lophotrochozoa</taxon>
        <taxon>Mollusca</taxon>
        <taxon>Cephalopoda</taxon>
        <taxon>Coleoidea</taxon>
        <taxon>Octopodiformes</taxon>
        <taxon>Octopoda</taxon>
        <taxon>Incirrata</taxon>
        <taxon>Octopodidae</taxon>
        <taxon>Octopus</taxon>
    </lineage>
</organism>
<evidence type="ECO:0000313" key="1">
    <source>
        <dbReference type="EMBL" id="KOG00298.1"/>
    </source>
</evidence>
<dbReference type="AlphaFoldDB" id="A0A0L8IFT0"/>
<sequence>MYFFQVQIFATSIDYFPCYTMYFNIFLNNELVEHLHSYDEYIIAILYKTIIVMSFCWQFKFHLE</sequence>
<gene>
    <name evidence="1" type="ORF">OCBIM_22005752mg</name>
</gene>
<proteinExistence type="predicted"/>
<protein>
    <submittedName>
        <fullName evidence="1">Uncharacterized protein</fullName>
    </submittedName>
</protein>